<dbReference type="AlphaFoldDB" id="A0A2V4A1Y8"/>
<dbReference type="RefSeq" id="WP_110358856.1">
    <property type="nucleotide sequence ID" value="NZ_QFLI01000001.1"/>
</dbReference>
<organism evidence="2 3">
    <name type="scientific">Marinifilum breve</name>
    <dbReference type="NCBI Taxonomy" id="2184082"/>
    <lineage>
        <taxon>Bacteria</taxon>
        <taxon>Pseudomonadati</taxon>
        <taxon>Bacteroidota</taxon>
        <taxon>Bacteroidia</taxon>
        <taxon>Marinilabiliales</taxon>
        <taxon>Marinifilaceae</taxon>
    </lineage>
</organism>
<name>A0A2V4A1Y8_9BACT</name>
<feature type="transmembrane region" description="Helical" evidence="1">
    <location>
        <begin position="6"/>
        <end position="24"/>
    </location>
</feature>
<proteinExistence type="predicted"/>
<feature type="transmembrane region" description="Helical" evidence="1">
    <location>
        <begin position="127"/>
        <end position="144"/>
    </location>
</feature>
<evidence type="ECO:0000313" key="2">
    <source>
        <dbReference type="EMBL" id="PXY02696.1"/>
    </source>
</evidence>
<comment type="caution">
    <text evidence="2">The sequence shown here is derived from an EMBL/GenBank/DDBJ whole genome shotgun (WGS) entry which is preliminary data.</text>
</comment>
<dbReference type="OrthoDB" id="1120632at2"/>
<keyword evidence="3" id="KW-1185">Reference proteome</keyword>
<evidence type="ECO:0000256" key="1">
    <source>
        <dbReference type="SAM" id="Phobius"/>
    </source>
</evidence>
<feature type="transmembrane region" description="Helical" evidence="1">
    <location>
        <begin position="67"/>
        <end position="86"/>
    </location>
</feature>
<keyword evidence="1" id="KW-1133">Transmembrane helix</keyword>
<keyword evidence="1" id="KW-0472">Membrane</keyword>
<accession>A0A2V4A1Y8</accession>
<feature type="transmembrane region" description="Helical" evidence="1">
    <location>
        <begin position="93"/>
        <end position="115"/>
    </location>
</feature>
<feature type="transmembrane region" description="Helical" evidence="1">
    <location>
        <begin position="36"/>
        <end position="55"/>
    </location>
</feature>
<gene>
    <name evidence="2" type="ORF">DF185_00965</name>
</gene>
<protein>
    <recommendedName>
        <fullName evidence="4">DoxX family protein</fullName>
    </recommendedName>
</protein>
<evidence type="ECO:0008006" key="4">
    <source>
        <dbReference type="Google" id="ProtNLM"/>
    </source>
</evidence>
<keyword evidence="1" id="KW-0812">Transmembrane</keyword>
<dbReference type="EMBL" id="QFLI01000001">
    <property type="protein sequence ID" value="PXY02696.1"/>
    <property type="molecule type" value="Genomic_DNA"/>
</dbReference>
<evidence type="ECO:0000313" key="3">
    <source>
        <dbReference type="Proteomes" id="UP000248079"/>
    </source>
</evidence>
<sequence length="164" mass="18722">MLLILVILSCYILIRIVSIFSNYLKAFSKNEHFRFAFGIAAIIVGALHIMFPTFFSHLFSTIFKSTYTATSISGFIQIICGVGLLIRRVYKEAAILLMILLALFIPLSIFMMMDYIPGPLGPEYEPILGYARILSFPLLIWILFKVCDMSPRKGLQTDRFKHDI</sequence>
<reference evidence="2 3" key="1">
    <citation type="submission" date="2018-05" db="EMBL/GenBank/DDBJ databases">
        <title>Marinifilum breve JC075T sp. nov., a marine bacterium isolated from Yongle Blue Hole in the South China Sea.</title>
        <authorList>
            <person name="Fu T."/>
        </authorList>
    </citation>
    <scope>NUCLEOTIDE SEQUENCE [LARGE SCALE GENOMIC DNA]</scope>
    <source>
        <strain evidence="2 3">JC075</strain>
    </source>
</reference>
<dbReference type="Proteomes" id="UP000248079">
    <property type="component" value="Unassembled WGS sequence"/>
</dbReference>